<dbReference type="GeneID" id="84574688"/>
<dbReference type="RefSeq" id="WP_005526653.1">
    <property type="nucleotide sequence ID" value="NZ_CP050134.2"/>
</dbReference>
<dbReference type="InterPro" id="IPR010982">
    <property type="entry name" value="Lambda_DNA-bd_dom_sf"/>
</dbReference>
<dbReference type="SUPFAM" id="SSF47413">
    <property type="entry name" value="lambda repressor-like DNA-binding domains"/>
    <property type="match status" value="1"/>
</dbReference>
<dbReference type="GO" id="GO:0003677">
    <property type="term" value="F:DNA binding"/>
    <property type="evidence" value="ECO:0007669"/>
    <property type="project" value="InterPro"/>
</dbReference>
<dbReference type="Pfam" id="PF01381">
    <property type="entry name" value="HTH_3"/>
    <property type="match status" value="1"/>
</dbReference>
<dbReference type="AlphaFoldDB" id="A0A6H9XSH5"/>
<feature type="domain" description="HTH cro/C1-type" evidence="1">
    <location>
        <begin position="20"/>
        <end position="74"/>
    </location>
</feature>
<reference evidence="2 3" key="1">
    <citation type="submission" date="2018-06" db="EMBL/GenBank/DDBJ databases">
        <authorList>
            <consortium name="Pathogen Informatics"/>
            <person name="Doyle S."/>
        </authorList>
    </citation>
    <scope>NUCLEOTIDE SEQUENCE [LARGE SCALE GENOMIC DNA]</scope>
    <source>
        <strain evidence="2 3">NCTC10254</strain>
    </source>
</reference>
<evidence type="ECO:0000259" key="1">
    <source>
        <dbReference type="PROSITE" id="PS50943"/>
    </source>
</evidence>
<dbReference type="InterPro" id="IPR001387">
    <property type="entry name" value="Cro/C1-type_HTH"/>
</dbReference>
<proteinExistence type="predicted"/>
<dbReference type="EMBL" id="UARK01000001">
    <property type="protein sequence ID" value="SPW24498.1"/>
    <property type="molecule type" value="Genomic_DNA"/>
</dbReference>
<gene>
    <name evidence="2" type="ORF">NCTC10254_00879</name>
</gene>
<comment type="caution">
    <text evidence="2">The sequence shown here is derived from an EMBL/GenBank/DDBJ whole genome shotgun (WGS) entry which is preliminary data.</text>
</comment>
<dbReference type="PROSITE" id="PS50943">
    <property type="entry name" value="HTH_CROC1"/>
    <property type="match status" value="1"/>
</dbReference>
<dbReference type="Gene3D" id="1.10.260.40">
    <property type="entry name" value="lambda repressor-like DNA-binding domains"/>
    <property type="match status" value="1"/>
</dbReference>
<evidence type="ECO:0000313" key="3">
    <source>
        <dbReference type="Proteomes" id="UP000249886"/>
    </source>
</evidence>
<dbReference type="CDD" id="cd00093">
    <property type="entry name" value="HTH_XRE"/>
    <property type="match status" value="1"/>
</dbReference>
<name>A0A6H9XSH5_9CORY</name>
<dbReference type="SMART" id="SM00530">
    <property type="entry name" value="HTH_XRE"/>
    <property type="match status" value="1"/>
</dbReference>
<accession>A0A6H9XSH5</accession>
<protein>
    <submittedName>
        <fullName evidence="2">HTH family transcriptional regulator</fullName>
    </submittedName>
</protein>
<sequence length="95" mass="10268">MLVLVGKTGAIPQFGINHRVKLAREYAGMQQHDLADKTGLSRTSIANMETGRTKPRKKTITIIASATGVDREWLATGNAPVYITEMGNPDVGSKD</sequence>
<organism evidence="2 3">
    <name type="scientific">Corynebacterium matruchotii</name>
    <dbReference type="NCBI Taxonomy" id="43768"/>
    <lineage>
        <taxon>Bacteria</taxon>
        <taxon>Bacillati</taxon>
        <taxon>Actinomycetota</taxon>
        <taxon>Actinomycetes</taxon>
        <taxon>Mycobacteriales</taxon>
        <taxon>Corynebacteriaceae</taxon>
        <taxon>Corynebacterium</taxon>
    </lineage>
</organism>
<dbReference type="Proteomes" id="UP000249886">
    <property type="component" value="Unassembled WGS sequence"/>
</dbReference>
<evidence type="ECO:0000313" key="2">
    <source>
        <dbReference type="EMBL" id="SPW24498.1"/>
    </source>
</evidence>